<name>B9XQA4_PEDPL</name>
<dbReference type="Proteomes" id="UP000003688">
    <property type="component" value="Unassembled WGS sequence"/>
</dbReference>
<comment type="caution">
    <text evidence="1">The sequence shown here is derived from an EMBL/GenBank/DDBJ whole genome shotgun (WGS) entry which is preliminary data.</text>
</comment>
<sequence length="277" mass="31251" precursor="true">METIIKKKILKQPLQLNLKKLRVFLIAFLITTTVRIASAQTSDQPHFPPKKLNETPTIGKLELILPSGPTTVDSESIMYDVFGRRMPTQITIFRDPQTKQFWVGPHYYVYVATAHGIIGFRPGAGAVYWSKPMMKIDPGISSTNLHDIWKLIDEKVDSEMLSNLNSQVLFSHALFQGGLDEKFPWLLSASCSLGSIKINSITLLGNNDIQIDISSPDREHRAIGIFDDQTLELKKATLDGKQVFPNSELILPLPPERLFQIRPSPRCEQSRPHSHLI</sequence>
<organism evidence="1 2">
    <name type="scientific">Pedosphaera parvula (strain Ellin514)</name>
    <dbReference type="NCBI Taxonomy" id="320771"/>
    <lineage>
        <taxon>Bacteria</taxon>
        <taxon>Pseudomonadati</taxon>
        <taxon>Verrucomicrobiota</taxon>
        <taxon>Pedosphaerae</taxon>
        <taxon>Pedosphaerales</taxon>
        <taxon>Pedosphaeraceae</taxon>
        <taxon>Pedosphaera</taxon>
    </lineage>
</organism>
<dbReference type="AlphaFoldDB" id="B9XQA4"/>
<dbReference type="STRING" id="320771.Cflav_PD1103"/>
<gene>
    <name evidence="1" type="ORF">Cflav_PD1103</name>
</gene>
<reference evidence="1 2" key="1">
    <citation type="journal article" date="2011" name="J. Bacteriol.">
        <title>Genome sequence of 'Pedosphaera parvula' Ellin514, an aerobic Verrucomicrobial isolate from pasture soil.</title>
        <authorList>
            <person name="Kant R."/>
            <person name="van Passel M.W."/>
            <person name="Sangwan P."/>
            <person name="Palva A."/>
            <person name="Lucas S."/>
            <person name="Copeland A."/>
            <person name="Lapidus A."/>
            <person name="Glavina Del Rio T."/>
            <person name="Dalin E."/>
            <person name="Tice H."/>
            <person name="Bruce D."/>
            <person name="Goodwin L."/>
            <person name="Pitluck S."/>
            <person name="Chertkov O."/>
            <person name="Larimer F.W."/>
            <person name="Land M.L."/>
            <person name="Hauser L."/>
            <person name="Brettin T.S."/>
            <person name="Detter J.C."/>
            <person name="Han S."/>
            <person name="de Vos W.M."/>
            <person name="Janssen P.H."/>
            <person name="Smidt H."/>
        </authorList>
    </citation>
    <scope>NUCLEOTIDE SEQUENCE [LARGE SCALE GENOMIC DNA]</scope>
    <source>
        <strain evidence="1 2">Ellin514</strain>
    </source>
</reference>
<keyword evidence="2" id="KW-1185">Reference proteome</keyword>
<dbReference type="EMBL" id="ABOX02000053">
    <property type="protein sequence ID" value="EEF57928.1"/>
    <property type="molecule type" value="Genomic_DNA"/>
</dbReference>
<evidence type="ECO:0000313" key="2">
    <source>
        <dbReference type="Proteomes" id="UP000003688"/>
    </source>
</evidence>
<protein>
    <submittedName>
        <fullName evidence="1">Uncharacterized protein</fullName>
    </submittedName>
</protein>
<accession>B9XQA4</accession>
<dbReference type="RefSeq" id="WP_007417990.1">
    <property type="nucleotide sequence ID" value="NZ_ABOX02000053.1"/>
</dbReference>
<evidence type="ECO:0000313" key="1">
    <source>
        <dbReference type="EMBL" id="EEF57928.1"/>
    </source>
</evidence>
<proteinExistence type="predicted"/>